<evidence type="ECO:0000313" key="2">
    <source>
        <dbReference type="EMBL" id="ADY12639.1"/>
    </source>
</evidence>
<evidence type="ECO:0008006" key="4">
    <source>
        <dbReference type="Google" id="ProtNLM"/>
    </source>
</evidence>
<reference evidence="3" key="1">
    <citation type="submission" date="2011-02" db="EMBL/GenBank/DDBJ databases">
        <title>Complete sequence of Spirochaeta sp. Buddy.</title>
        <authorList>
            <person name="Lucas S."/>
            <person name="Copeland A."/>
            <person name="Lapidus A."/>
            <person name="Cheng J.-F."/>
            <person name="Goodwin L."/>
            <person name="Pitluck S."/>
            <person name="Zeytun A."/>
            <person name="Detter J.C."/>
            <person name="Han C."/>
            <person name="Tapia R."/>
            <person name="Land M."/>
            <person name="Hauser L."/>
            <person name="Kyrpides N."/>
            <person name="Ivanova N."/>
            <person name="Mikhailova N."/>
            <person name="Pagani I."/>
            <person name="Ritalahti K.M."/>
            <person name="Loeffler F.E."/>
            <person name="Woyke T."/>
        </authorList>
    </citation>
    <scope>NUCLEOTIDE SEQUENCE [LARGE SCALE GENOMIC DNA]</scope>
    <source>
        <strain evidence="3">ATCC BAA-1886 / DSM 22777 / Buddy</strain>
    </source>
</reference>
<dbReference type="EMBL" id="CP002541">
    <property type="protein sequence ID" value="ADY12639.1"/>
    <property type="molecule type" value="Genomic_DNA"/>
</dbReference>
<name>F0RUY8_SPHGB</name>
<evidence type="ECO:0000313" key="3">
    <source>
        <dbReference type="Proteomes" id="UP000008466"/>
    </source>
</evidence>
<proteinExistence type="predicted"/>
<feature type="signal peptide" evidence="1">
    <location>
        <begin position="1"/>
        <end position="33"/>
    </location>
</feature>
<gene>
    <name evidence="2" type="ordered locus">SpiBuddy_0812</name>
</gene>
<dbReference type="HOGENOM" id="CLU_1365460_0_0_12"/>
<dbReference type="KEGG" id="sbu:SpiBuddy_0812"/>
<protein>
    <recommendedName>
        <fullName evidence="4">Outer membrane protein beta-barrel domain-containing protein</fullName>
    </recommendedName>
</protein>
<sequence length="222" mass="24094">MTGKLAKKGYNMKRKFLVTLLVVCVLLPAALSAAIVDLSLGATAQYNRTLGEIQDDIDADVMGDKLGDFKNYTIGADVRVKLLIAEVDVVGTFGERVVGSDTYTEISALTTAGISLDLLGFARLGFGMGPRYQVLIDENGEAQILDDTGTGVTSWENFGETFINSPVAYRATVDFNLGSLMLGLNYTLDTQYTFKNYQEVDKLFKSDTNGGKFGVSLLFSLF</sequence>
<accession>F0RUY8</accession>
<keyword evidence="3" id="KW-1185">Reference proteome</keyword>
<organism evidence="2 3">
    <name type="scientific">Sphaerochaeta globosa (strain ATCC BAA-1886 / DSM 22777 / Buddy)</name>
    <name type="common">Spirochaeta sp. (strain Buddy)</name>
    <dbReference type="NCBI Taxonomy" id="158189"/>
    <lineage>
        <taxon>Bacteria</taxon>
        <taxon>Pseudomonadati</taxon>
        <taxon>Spirochaetota</taxon>
        <taxon>Spirochaetia</taxon>
        <taxon>Spirochaetales</taxon>
        <taxon>Sphaerochaetaceae</taxon>
        <taxon>Sphaerochaeta</taxon>
    </lineage>
</organism>
<dbReference type="STRING" id="158189.SpiBuddy_0812"/>
<evidence type="ECO:0000256" key="1">
    <source>
        <dbReference type="SAM" id="SignalP"/>
    </source>
</evidence>
<keyword evidence="1" id="KW-0732">Signal</keyword>
<dbReference type="Proteomes" id="UP000008466">
    <property type="component" value="Chromosome"/>
</dbReference>
<feature type="chain" id="PRO_5003259695" description="Outer membrane protein beta-barrel domain-containing protein" evidence="1">
    <location>
        <begin position="34"/>
        <end position="222"/>
    </location>
</feature>
<dbReference type="AlphaFoldDB" id="F0RUY8"/>